<reference evidence="1" key="1">
    <citation type="submission" date="2023-04" db="EMBL/GenBank/DDBJ databases">
        <title>Genome sequencing of multiple Borrelia sensu lato isolates spanning a world-wide range of genetic and epidemiological diversity.</title>
        <authorList>
            <person name="Mongodin E.F."/>
            <person name="Fraser C.M."/>
            <person name="Rudenko N."/>
            <person name="Golovchenko M."/>
            <person name="Margos G."/>
            <person name="Fingerle V."/>
            <person name="Marques A."/>
            <person name="Kawabata H."/>
            <person name="Lopes de Carvalho I."/>
            <person name="Norte C."/>
            <person name="Nuncio S."/>
            <person name="Schutzer S.E."/>
            <person name="Luft B."/>
            <person name="Qiu W."/>
            <person name="Casjens S.R."/>
        </authorList>
    </citation>
    <scope>NUCLEOTIDE SEQUENCE [LARGE SCALE GENOMIC DNA]</scope>
    <source>
        <strain evidence="1">SCGT-18</strain>
    </source>
</reference>
<gene>
    <name evidence="1" type="ORF">QIA18_04775</name>
</gene>
<sequence length="40" mass="4916">MRIYTVKIMPMNLDYSKNYNPLKLHHSIKKIMLLLKINLW</sequence>
<protein>
    <submittedName>
        <fullName evidence="1">Uncharacterized protein</fullName>
    </submittedName>
</protein>
<dbReference type="RefSeq" id="WP_418885130.1">
    <property type="nucleotide sequence ID" value="NZ_CP124072.1"/>
</dbReference>
<accession>A0ABZ3JCC6</accession>
<evidence type="ECO:0000313" key="2">
    <source>
        <dbReference type="Proteomes" id="UP001304851"/>
    </source>
</evidence>
<dbReference type="EMBL" id="CP124072">
    <property type="protein sequence ID" value="XPC85432.1"/>
    <property type="molecule type" value="Genomic_DNA"/>
</dbReference>
<keyword evidence="2" id="KW-1185">Reference proteome</keyword>
<evidence type="ECO:0000313" key="1">
    <source>
        <dbReference type="EMBL" id="XPC85432.1"/>
    </source>
</evidence>
<proteinExistence type="predicted"/>
<dbReference type="Proteomes" id="UP001304851">
    <property type="component" value="Chromosome"/>
</dbReference>
<organism evidence="1 2">
    <name type="scientific">Borreliella carolinensis</name>
    <dbReference type="NCBI Taxonomy" id="478174"/>
    <lineage>
        <taxon>Bacteria</taxon>
        <taxon>Pseudomonadati</taxon>
        <taxon>Spirochaetota</taxon>
        <taxon>Spirochaetia</taxon>
        <taxon>Spirochaetales</taxon>
        <taxon>Borreliaceae</taxon>
        <taxon>Borreliella</taxon>
    </lineage>
</organism>
<name>A0ABZ3JCC6_9SPIR</name>